<organism evidence="1 2">
    <name type="scientific">Prauserella marina</name>
    <dbReference type="NCBI Taxonomy" id="530584"/>
    <lineage>
        <taxon>Bacteria</taxon>
        <taxon>Bacillati</taxon>
        <taxon>Actinomycetota</taxon>
        <taxon>Actinomycetes</taxon>
        <taxon>Pseudonocardiales</taxon>
        <taxon>Pseudonocardiaceae</taxon>
        <taxon>Prauserella</taxon>
    </lineage>
</organism>
<dbReference type="KEGG" id="pmad:BAY61_20535"/>
<proteinExistence type="predicted"/>
<evidence type="ECO:0000313" key="1">
    <source>
        <dbReference type="EMBL" id="SDD83971.1"/>
    </source>
</evidence>
<dbReference type="EMBL" id="FMZE01000013">
    <property type="protein sequence ID" value="SDD83971.1"/>
    <property type="molecule type" value="Genomic_DNA"/>
</dbReference>
<evidence type="ECO:0000313" key="2">
    <source>
        <dbReference type="Proteomes" id="UP000199494"/>
    </source>
</evidence>
<dbReference type="Proteomes" id="UP000199494">
    <property type="component" value="Unassembled WGS sequence"/>
</dbReference>
<dbReference type="RefSeq" id="WP_091810003.1">
    <property type="nucleotide sequence ID" value="NZ_CP016353.1"/>
</dbReference>
<dbReference type="OrthoDB" id="5196960at2"/>
<reference evidence="1 2" key="1">
    <citation type="submission" date="2016-10" db="EMBL/GenBank/DDBJ databases">
        <authorList>
            <person name="de Groot N.N."/>
        </authorList>
    </citation>
    <scope>NUCLEOTIDE SEQUENCE [LARGE SCALE GENOMIC DNA]</scope>
    <source>
        <strain evidence="1 2">CGMCC 4.5506</strain>
    </source>
</reference>
<keyword evidence="2" id="KW-1185">Reference proteome</keyword>
<gene>
    <name evidence="1" type="ORF">SAMN05421630_11366</name>
</gene>
<protein>
    <submittedName>
        <fullName evidence="1">Uncharacterized protein</fullName>
    </submittedName>
</protein>
<name>A0A222VTC6_9PSEU</name>
<sequence>MANPTRRTHTPGTIIATMLLVICGALLGAWLASLYDVFRVGALDNALANQLGYIGEITDASIDPLPHGIPRGGLIVMLLVGLVGGLITYAVTAVSRRSINDPEAVAYACGAVALGIGAGFGWLSTGWPTVEHEPENGFAAFIGFGNIWVPVVLAGIAALCLLVWWVHPETDEKQDETTTPGAPNTHADGTS</sequence>
<dbReference type="AlphaFoldDB" id="A0A222VTC6"/>
<accession>A0A222VTC6</accession>